<dbReference type="PANTHER" id="PTHR35339">
    <property type="entry name" value="LINALOOL DEHYDRATASE_ISOMERASE DOMAIN-CONTAINING PROTEIN"/>
    <property type="match status" value="1"/>
</dbReference>
<evidence type="ECO:0000259" key="2">
    <source>
        <dbReference type="Pfam" id="PF20938"/>
    </source>
</evidence>
<dbReference type="PIRSF" id="PIRSF014753">
    <property type="entry name" value="UCP014753"/>
    <property type="match status" value="1"/>
</dbReference>
<dbReference type="Pfam" id="PF20938">
    <property type="entry name" value="DUF2264_C"/>
    <property type="match status" value="1"/>
</dbReference>
<keyword evidence="4" id="KW-1185">Reference proteome</keyword>
<accession>A0A8K0SSE4</accession>
<dbReference type="InterPro" id="IPR049237">
    <property type="entry name" value="DUF2264_C"/>
</dbReference>
<organism evidence="3 4">
    <name type="scientific">Stachybotrys elegans</name>
    <dbReference type="NCBI Taxonomy" id="80388"/>
    <lineage>
        <taxon>Eukaryota</taxon>
        <taxon>Fungi</taxon>
        <taxon>Dikarya</taxon>
        <taxon>Ascomycota</taxon>
        <taxon>Pezizomycotina</taxon>
        <taxon>Sordariomycetes</taxon>
        <taxon>Hypocreomycetidae</taxon>
        <taxon>Hypocreales</taxon>
        <taxon>Stachybotryaceae</taxon>
        <taxon>Stachybotrys</taxon>
    </lineage>
</organism>
<dbReference type="InterPro" id="IPR008928">
    <property type="entry name" value="6-hairpin_glycosidase_sf"/>
</dbReference>
<gene>
    <name evidence="3" type="ORF">B0I35DRAFT_502864</name>
</gene>
<evidence type="ECO:0000313" key="4">
    <source>
        <dbReference type="Proteomes" id="UP000813444"/>
    </source>
</evidence>
<dbReference type="InterPro" id="IPR049349">
    <property type="entry name" value="DUF2264_N"/>
</dbReference>
<dbReference type="GO" id="GO:0005975">
    <property type="term" value="P:carbohydrate metabolic process"/>
    <property type="evidence" value="ECO:0007669"/>
    <property type="project" value="InterPro"/>
</dbReference>
<reference evidence="3" key="1">
    <citation type="journal article" date="2021" name="Nat. Commun.">
        <title>Genetic determinants of endophytism in the Arabidopsis root mycobiome.</title>
        <authorList>
            <person name="Mesny F."/>
            <person name="Miyauchi S."/>
            <person name="Thiergart T."/>
            <person name="Pickel B."/>
            <person name="Atanasova L."/>
            <person name="Karlsson M."/>
            <person name="Huettel B."/>
            <person name="Barry K.W."/>
            <person name="Haridas S."/>
            <person name="Chen C."/>
            <person name="Bauer D."/>
            <person name="Andreopoulos W."/>
            <person name="Pangilinan J."/>
            <person name="LaButti K."/>
            <person name="Riley R."/>
            <person name="Lipzen A."/>
            <person name="Clum A."/>
            <person name="Drula E."/>
            <person name="Henrissat B."/>
            <person name="Kohler A."/>
            <person name="Grigoriev I.V."/>
            <person name="Martin F.M."/>
            <person name="Hacquard S."/>
        </authorList>
    </citation>
    <scope>NUCLEOTIDE SEQUENCE</scope>
    <source>
        <strain evidence="3">MPI-CAGE-CH-0235</strain>
    </source>
</reference>
<comment type="caution">
    <text evidence="3">The sequence shown here is derived from an EMBL/GenBank/DDBJ whole genome shotgun (WGS) entry which is preliminary data.</text>
</comment>
<evidence type="ECO:0008006" key="5">
    <source>
        <dbReference type="Google" id="ProtNLM"/>
    </source>
</evidence>
<dbReference type="AlphaFoldDB" id="A0A8K0SSE4"/>
<proteinExistence type="predicted"/>
<dbReference type="InterPro" id="IPR016624">
    <property type="entry name" value="UCP014753"/>
</dbReference>
<dbReference type="PANTHER" id="PTHR35339:SF4">
    <property type="entry name" value="LINALOOL DEHYDRATASE_ISOMERASE DOMAIN-CONTAINING PROTEIN"/>
    <property type="match status" value="1"/>
</dbReference>
<dbReference type="EMBL" id="JAGPNK010000007">
    <property type="protein sequence ID" value="KAH7318321.1"/>
    <property type="molecule type" value="Genomic_DNA"/>
</dbReference>
<sequence length="660" mass="73476">MRLCLGYDDVHPFSKVNISDRASVQELLRTVLDPLEPFFSPQKARVNCPGATAVRFDQAASEVEGICRPLWGLSCLLAGGGEFHGAEWWIQGIKSGTDPENPEYWGYPRDNDQRMVEMCPLGFSLAIAPDFWNNFSEKERANVEAWLGNSINEKNMPNTNWLWFRVFANLGLKKNGGKYSQERLDKDIEHLNTFYRGDGWSNDGPEGIHQMDYYSSSFAIQILQLMYAKIAGDDDPERAAEFKKRAQQMALDLVHYWDDEGRAIPYGRSVGYRFAMVSFWSTLAFADVELPAPLTWGMVKGIVLRNLRWWQTQNAMWTPSGTLSLGYSYPSMYEQITENYNSPGSPYWACLAFVCLAAPDSHPFWTSKEELPGDAFPKIKALKHPGHIMSYLGGHCMLLSSGQACSYPMKGTHAKYGGFAYSSAYGYSVPPGLFSLEQYALASQLGLSDDGGEYWKTRRLCEYAAIEQRDEKPVLVSVWRPFPDVKIKTVLVPPEEATPNWHIRAHRIESGREVMTADGSFAIRNVNAENGRYLEAYDTTKCEGTSPIIVGNYDLATPAGWAAGSTGAFAVSAGAVGIKALEPETKRQAMLVNADPNSNLIESRTTIPTLQHTISKGETVWYVTGIYAKPSGEGVAKESYLDGWDAPPAVPAWLADEMSS</sequence>
<feature type="domain" description="DUF2264" evidence="1">
    <location>
        <begin position="20"/>
        <end position="370"/>
    </location>
</feature>
<name>A0A8K0SSE4_9HYPO</name>
<dbReference type="OrthoDB" id="5150166at2759"/>
<dbReference type="SUPFAM" id="SSF48208">
    <property type="entry name" value="Six-hairpin glycosidases"/>
    <property type="match status" value="1"/>
</dbReference>
<evidence type="ECO:0000313" key="3">
    <source>
        <dbReference type="EMBL" id="KAH7318321.1"/>
    </source>
</evidence>
<evidence type="ECO:0000259" key="1">
    <source>
        <dbReference type="Pfam" id="PF10022"/>
    </source>
</evidence>
<feature type="domain" description="DUF2264" evidence="2">
    <location>
        <begin position="377"/>
        <end position="656"/>
    </location>
</feature>
<dbReference type="Proteomes" id="UP000813444">
    <property type="component" value="Unassembled WGS sequence"/>
</dbReference>
<dbReference type="Pfam" id="PF10022">
    <property type="entry name" value="DUF2264"/>
    <property type="match status" value="1"/>
</dbReference>
<protein>
    <recommendedName>
        <fullName evidence="5">DUF2264 domain-containing protein</fullName>
    </recommendedName>
</protein>